<keyword evidence="2" id="KW-1185">Reference proteome</keyword>
<protein>
    <submittedName>
        <fullName evidence="1">P-loop containing nucleoside triphosphate hydrolase protein</fullName>
    </submittedName>
</protein>
<proteinExistence type="predicted"/>
<evidence type="ECO:0000313" key="2">
    <source>
        <dbReference type="Proteomes" id="UP000886501"/>
    </source>
</evidence>
<accession>A0ACB6ZL81</accession>
<reference evidence="1" key="2">
    <citation type="journal article" date="2020" name="Nat. Commun.">
        <title>Large-scale genome sequencing of mycorrhizal fungi provides insights into the early evolution of symbiotic traits.</title>
        <authorList>
            <person name="Miyauchi S."/>
            <person name="Kiss E."/>
            <person name="Kuo A."/>
            <person name="Drula E."/>
            <person name="Kohler A."/>
            <person name="Sanchez-Garcia M."/>
            <person name="Morin E."/>
            <person name="Andreopoulos B."/>
            <person name="Barry K.W."/>
            <person name="Bonito G."/>
            <person name="Buee M."/>
            <person name="Carver A."/>
            <person name="Chen C."/>
            <person name="Cichocki N."/>
            <person name="Clum A."/>
            <person name="Culley D."/>
            <person name="Crous P.W."/>
            <person name="Fauchery L."/>
            <person name="Girlanda M."/>
            <person name="Hayes R.D."/>
            <person name="Keri Z."/>
            <person name="LaButti K."/>
            <person name="Lipzen A."/>
            <person name="Lombard V."/>
            <person name="Magnuson J."/>
            <person name="Maillard F."/>
            <person name="Murat C."/>
            <person name="Nolan M."/>
            <person name="Ohm R.A."/>
            <person name="Pangilinan J."/>
            <person name="Pereira M.F."/>
            <person name="Perotto S."/>
            <person name="Peter M."/>
            <person name="Pfister S."/>
            <person name="Riley R."/>
            <person name="Sitrit Y."/>
            <person name="Stielow J.B."/>
            <person name="Szollosi G."/>
            <person name="Zifcakova L."/>
            <person name="Stursova M."/>
            <person name="Spatafora J.W."/>
            <person name="Tedersoo L."/>
            <person name="Vaario L.M."/>
            <person name="Yamada A."/>
            <person name="Yan M."/>
            <person name="Wang P."/>
            <person name="Xu J."/>
            <person name="Bruns T."/>
            <person name="Baldrian P."/>
            <person name="Vilgalys R."/>
            <person name="Dunand C."/>
            <person name="Henrissat B."/>
            <person name="Grigoriev I.V."/>
            <person name="Hibbett D."/>
            <person name="Nagy L.G."/>
            <person name="Martin F.M."/>
        </authorList>
    </citation>
    <scope>NUCLEOTIDE SEQUENCE</scope>
    <source>
        <strain evidence="1">P2</strain>
    </source>
</reference>
<name>A0ACB6ZL81_THEGA</name>
<evidence type="ECO:0000313" key="1">
    <source>
        <dbReference type="EMBL" id="KAF9650289.1"/>
    </source>
</evidence>
<keyword evidence="1" id="KW-0378">Hydrolase</keyword>
<reference evidence="1" key="1">
    <citation type="submission" date="2019-10" db="EMBL/GenBank/DDBJ databases">
        <authorList>
            <consortium name="DOE Joint Genome Institute"/>
            <person name="Kuo A."/>
            <person name="Miyauchi S."/>
            <person name="Kiss E."/>
            <person name="Drula E."/>
            <person name="Kohler A."/>
            <person name="Sanchez-Garcia M."/>
            <person name="Andreopoulos B."/>
            <person name="Barry K.W."/>
            <person name="Bonito G."/>
            <person name="Buee M."/>
            <person name="Carver A."/>
            <person name="Chen C."/>
            <person name="Cichocki N."/>
            <person name="Clum A."/>
            <person name="Culley D."/>
            <person name="Crous P.W."/>
            <person name="Fauchery L."/>
            <person name="Girlanda M."/>
            <person name="Hayes R."/>
            <person name="Keri Z."/>
            <person name="Labutti K."/>
            <person name="Lipzen A."/>
            <person name="Lombard V."/>
            <person name="Magnuson J."/>
            <person name="Maillard F."/>
            <person name="Morin E."/>
            <person name="Murat C."/>
            <person name="Nolan M."/>
            <person name="Ohm R."/>
            <person name="Pangilinan J."/>
            <person name="Pereira M."/>
            <person name="Perotto S."/>
            <person name="Peter M."/>
            <person name="Riley R."/>
            <person name="Sitrit Y."/>
            <person name="Stielow B."/>
            <person name="Szollosi G."/>
            <person name="Zifcakova L."/>
            <person name="Stursova M."/>
            <person name="Spatafora J.W."/>
            <person name="Tedersoo L."/>
            <person name="Vaario L.-M."/>
            <person name="Yamada A."/>
            <person name="Yan M."/>
            <person name="Wang P."/>
            <person name="Xu J."/>
            <person name="Bruns T."/>
            <person name="Baldrian P."/>
            <person name="Vilgalys R."/>
            <person name="Henrissat B."/>
            <person name="Grigoriev I.V."/>
            <person name="Hibbett D."/>
            <person name="Nagy L.G."/>
            <person name="Martin F.M."/>
        </authorList>
    </citation>
    <scope>NUCLEOTIDE SEQUENCE</scope>
    <source>
        <strain evidence="1">P2</strain>
    </source>
</reference>
<dbReference type="EMBL" id="MU117986">
    <property type="protein sequence ID" value="KAF9650289.1"/>
    <property type="molecule type" value="Genomic_DNA"/>
</dbReference>
<dbReference type="Proteomes" id="UP000886501">
    <property type="component" value="Unassembled WGS sequence"/>
</dbReference>
<comment type="caution">
    <text evidence="1">The sequence shown here is derived from an EMBL/GenBank/DDBJ whole genome shotgun (WGS) entry which is preliminary data.</text>
</comment>
<organism evidence="1 2">
    <name type="scientific">Thelephora ganbajun</name>
    <name type="common">Ganba fungus</name>
    <dbReference type="NCBI Taxonomy" id="370292"/>
    <lineage>
        <taxon>Eukaryota</taxon>
        <taxon>Fungi</taxon>
        <taxon>Dikarya</taxon>
        <taxon>Basidiomycota</taxon>
        <taxon>Agaricomycotina</taxon>
        <taxon>Agaricomycetes</taxon>
        <taxon>Thelephorales</taxon>
        <taxon>Thelephoraceae</taxon>
        <taxon>Thelephora</taxon>
    </lineage>
</organism>
<gene>
    <name evidence="1" type="ORF">BDM02DRAFT_3093315</name>
</gene>
<sequence length="577" mass="64211">MDFLVGLSHPKAEQPIVNIGRNSAVYPLGASASSQRSIPSLRFEDCDMVVEEGQAWVVVGTSGAGKDVLLQSLLGHTRIHPSPPPPGGLFPFLTLRPTPLDPCKFVSLVSFSHRPKFQTGFWDYSARYGAVWDEDKRTLRETLFPELVENIRRAELNLPERPTESNEGSEVKKQEVLLEWLIEELDLGRLLDLPMIALSNGQTRKARIVKTLVGQLGARPELVLLDEGLTGLDASTRKSILEILYEVNSRRSPRIILGNRLQDGIPDWASHVAFVEPSTNSSSSSWVVRTGKADEMKDRIARYQEGVSTSSSAGISQPPIKKDGEVLVELKDVNVSYHERKILQNTNWTVRASERWHLQGSNGSGKTTLLSLLTGDHPQSYTQRAPSSLNLFGKSRNKWATVQLRKEIGIAGMDVLNAWPRGRKITFWEVVATGFDGGFISLGPKKVGNGLAEEEQQKRVERVDEILRKWWEVQPYRAEDLGTYSKRSFSDLPVGGQSLAIVLRALVGKPKLVLLDEAWSGMDADTVKAVHAFLRSSDALSEDQACVVVTHWEEEVPWRKADGIKKYILQDGRGQVV</sequence>